<proteinExistence type="predicted"/>
<dbReference type="RefSeq" id="WP_339969562.1">
    <property type="nucleotide sequence ID" value="NZ_JBBHJY010000011.1"/>
</dbReference>
<organism evidence="2 3">
    <name type="scientific">Novosphingobium aquae</name>
    <dbReference type="NCBI Taxonomy" id="3133435"/>
    <lineage>
        <taxon>Bacteria</taxon>
        <taxon>Pseudomonadati</taxon>
        <taxon>Pseudomonadota</taxon>
        <taxon>Alphaproteobacteria</taxon>
        <taxon>Sphingomonadales</taxon>
        <taxon>Sphingomonadaceae</taxon>
        <taxon>Novosphingobium</taxon>
    </lineage>
</organism>
<comment type="caution">
    <text evidence="2">The sequence shown here is derived from an EMBL/GenBank/DDBJ whole genome shotgun (WGS) entry which is preliminary data.</text>
</comment>
<name>A0ABU8SDF7_9SPHN</name>
<evidence type="ECO:0000313" key="3">
    <source>
        <dbReference type="Proteomes" id="UP001379235"/>
    </source>
</evidence>
<dbReference type="EMBL" id="JBBHJY010000011">
    <property type="protein sequence ID" value="MEJ6011890.1"/>
    <property type="molecule type" value="Genomic_DNA"/>
</dbReference>
<protein>
    <submittedName>
        <fullName evidence="2">Uncharacterized protein</fullName>
    </submittedName>
</protein>
<accession>A0ABU8SDF7</accession>
<evidence type="ECO:0000256" key="1">
    <source>
        <dbReference type="SAM" id="MobiDB-lite"/>
    </source>
</evidence>
<sequence length="47" mass="4772">MQQSSVAVRTGTRAGLLPAGAVRNGGTVTGERDTTPDVISVHRALPA</sequence>
<reference evidence="2 3" key="1">
    <citation type="submission" date="2024-03" db="EMBL/GenBank/DDBJ databases">
        <authorList>
            <person name="Jo J.-H."/>
        </authorList>
    </citation>
    <scope>NUCLEOTIDE SEQUENCE [LARGE SCALE GENOMIC DNA]</scope>
    <source>
        <strain evidence="2 3">AS3R-12</strain>
    </source>
</reference>
<keyword evidence="3" id="KW-1185">Reference proteome</keyword>
<feature type="region of interest" description="Disordered" evidence="1">
    <location>
        <begin position="1"/>
        <end position="47"/>
    </location>
</feature>
<evidence type="ECO:0000313" key="2">
    <source>
        <dbReference type="EMBL" id="MEJ6011890.1"/>
    </source>
</evidence>
<gene>
    <name evidence="2" type="ORF">WG900_18450</name>
</gene>
<dbReference type="Proteomes" id="UP001379235">
    <property type="component" value="Unassembled WGS sequence"/>
</dbReference>